<dbReference type="EMBL" id="AP019860">
    <property type="protein sequence ID" value="BBM82538.1"/>
    <property type="molecule type" value="Genomic_DNA"/>
</dbReference>
<dbReference type="PANTHER" id="PTHR12558:SF44">
    <property type="entry name" value="TETRATRICOPEPTIDE REPEAT-CONTAINING PROTEIN"/>
    <property type="match status" value="1"/>
</dbReference>
<dbReference type="PROSITE" id="PS51257">
    <property type="entry name" value="PROKAR_LIPOPROTEIN"/>
    <property type="match status" value="1"/>
</dbReference>
<dbReference type="KEGG" id="uam:UABAM_00881"/>
<dbReference type="OrthoDB" id="9766710at2"/>
<dbReference type="Pfam" id="PF13432">
    <property type="entry name" value="TPR_16"/>
    <property type="match status" value="2"/>
</dbReference>
<dbReference type="GO" id="GO:0051301">
    <property type="term" value="P:cell division"/>
    <property type="evidence" value="ECO:0007669"/>
    <property type="project" value="TreeGrafter"/>
</dbReference>
<dbReference type="Proteomes" id="UP000326354">
    <property type="component" value="Chromosome"/>
</dbReference>
<proteinExistence type="predicted"/>
<keyword evidence="1" id="KW-0802">TPR repeat</keyword>
<dbReference type="RefSeq" id="WP_151966778.1">
    <property type="nucleotide sequence ID" value="NZ_AP019860.1"/>
</dbReference>
<dbReference type="SUPFAM" id="SSF81901">
    <property type="entry name" value="HCP-like"/>
    <property type="match status" value="1"/>
</dbReference>
<dbReference type="InterPro" id="IPR019734">
    <property type="entry name" value="TPR_rpt"/>
</dbReference>
<name>A0A5S9F1L4_UABAM</name>
<reference evidence="2 3" key="1">
    <citation type="submission" date="2019-08" db="EMBL/GenBank/DDBJ databases">
        <title>Complete genome sequence of Candidatus Uab amorphum.</title>
        <authorList>
            <person name="Shiratori T."/>
            <person name="Suzuki S."/>
            <person name="Kakizawa Y."/>
            <person name="Ishida K."/>
        </authorList>
    </citation>
    <scope>NUCLEOTIDE SEQUENCE [LARGE SCALE GENOMIC DNA]</scope>
    <source>
        <strain evidence="2 3">SRT547</strain>
    </source>
</reference>
<dbReference type="SMART" id="SM00028">
    <property type="entry name" value="TPR"/>
    <property type="match status" value="5"/>
</dbReference>
<dbReference type="SUPFAM" id="SSF48452">
    <property type="entry name" value="TPR-like"/>
    <property type="match status" value="1"/>
</dbReference>
<organism evidence="2 3">
    <name type="scientific">Uabimicrobium amorphum</name>
    <dbReference type="NCBI Taxonomy" id="2596890"/>
    <lineage>
        <taxon>Bacteria</taxon>
        <taxon>Pseudomonadati</taxon>
        <taxon>Planctomycetota</taxon>
        <taxon>Candidatus Uabimicrobiia</taxon>
        <taxon>Candidatus Uabimicrobiales</taxon>
        <taxon>Candidatus Uabimicrobiaceae</taxon>
        <taxon>Candidatus Uabimicrobium</taxon>
    </lineage>
</organism>
<protein>
    <recommendedName>
        <fullName evidence="4">Tetratricopeptide repeat protein</fullName>
    </recommendedName>
</protein>
<gene>
    <name evidence="2" type="ORF">UABAM_00881</name>
</gene>
<dbReference type="AlphaFoldDB" id="A0A5S9F1L4"/>
<dbReference type="PANTHER" id="PTHR12558">
    <property type="entry name" value="CELL DIVISION CYCLE 16,23,27"/>
    <property type="match status" value="1"/>
</dbReference>
<feature type="repeat" description="TPR" evidence="1">
    <location>
        <begin position="577"/>
        <end position="610"/>
    </location>
</feature>
<evidence type="ECO:0008006" key="4">
    <source>
        <dbReference type="Google" id="ProtNLM"/>
    </source>
</evidence>
<dbReference type="Gene3D" id="1.25.40.10">
    <property type="entry name" value="Tetratricopeptide repeat domain"/>
    <property type="match status" value="2"/>
</dbReference>
<evidence type="ECO:0000313" key="2">
    <source>
        <dbReference type="EMBL" id="BBM82538.1"/>
    </source>
</evidence>
<dbReference type="InterPro" id="IPR011990">
    <property type="entry name" value="TPR-like_helical_dom_sf"/>
</dbReference>
<dbReference type="Pfam" id="PF14559">
    <property type="entry name" value="TPR_19"/>
    <property type="match status" value="1"/>
</dbReference>
<feature type="repeat" description="TPR" evidence="1">
    <location>
        <begin position="436"/>
        <end position="469"/>
    </location>
</feature>
<feature type="repeat" description="TPR" evidence="1">
    <location>
        <begin position="402"/>
        <end position="435"/>
    </location>
</feature>
<dbReference type="PROSITE" id="PS50005">
    <property type="entry name" value="TPR"/>
    <property type="match status" value="3"/>
</dbReference>
<accession>A0A5S9F1L4</accession>
<evidence type="ECO:0000313" key="3">
    <source>
        <dbReference type="Proteomes" id="UP000326354"/>
    </source>
</evidence>
<keyword evidence="3" id="KW-1185">Reference proteome</keyword>
<sequence length="660" mass="76861">MYKYILMLFTIFVCACNNNDDTPAKLYLEARTLVRQGKAEQAAVIFEQILIKYETSEFALKANEDLKKLKRINIGREEKPNENLFGDDGKVDYDTSLRSVKKLYNLKRYNQAEVILRDLIKEEPENNEYHYWLGNVSFKKRNMDLALKSYEKSANLQNNLAIFTLARYFFIKNDFISLRKHAQNLLKTQDAVLQANGRVFLAICQASLGHHNKAKEMIDNVNKSITNFSQVGMFYNYCLGLIHSKEKPAKAIEYFSNLMTSSDKEVSGKATLQMAQIYLRKKNFITEIEKLVQTNIQQNVKMAVVELLFDAGRNTEAKNLSNKVNEGNSNVESVKKLIALALRYQEIDYAYTLAKNAKRKFSKQIFFDTVLGDICIQKRAWALAYKYYENALKNTIDASIKLKIFKRLAKTAIMRRKENEALNFVEQALKIDPYQLELHFLLANVYLRQQNFSKVLDVYNQILEFSKQEKHQQKVRLQIINVHSAMKNWQQVQKKSQELLTKYPKLTEAQIMNAVSYHMSGQSQRAISIYKKLMEGANKQSSGIIANNLASLLADNKLELEYAEKLANESFTKLRIPHSLDTLAWVYYQQGRYKESKKLLKRILPLLPKSAYANYHYALHMIRENKKQEAKRYINKALELSDDAFQHYQECKKYLEELNK</sequence>
<evidence type="ECO:0000256" key="1">
    <source>
        <dbReference type="PROSITE-ProRule" id="PRU00339"/>
    </source>
</evidence>